<evidence type="ECO:0000313" key="6">
    <source>
        <dbReference type="EMBL" id="EGO63271.1"/>
    </source>
</evidence>
<protein>
    <submittedName>
        <fullName evidence="6">Sigma54 specific transcriptional regulator, Fis family protein</fullName>
    </submittedName>
</protein>
<dbReference type="CDD" id="cd00009">
    <property type="entry name" value="AAA"/>
    <property type="match status" value="1"/>
</dbReference>
<dbReference type="InterPro" id="IPR002078">
    <property type="entry name" value="Sigma_54_int"/>
</dbReference>
<organism evidence="6 7">
    <name type="scientific">Acetonema longum DSM 6540</name>
    <dbReference type="NCBI Taxonomy" id="1009370"/>
    <lineage>
        <taxon>Bacteria</taxon>
        <taxon>Bacillati</taxon>
        <taxon>Bacillota</taxon>
        <taxon>Negativicutes</taxon>
        <taxon>Acetonemataceae</taxon>
        <taxon>Acetonema</taxon>
    </lineage>
</organism>
<dbReference type="SUPFAM" id="SSF52540">
    <property type="entry name" value="P-loop containing nucleoside triphosphate hydrolases"/>
    <property type="match status" value="1"/>
</dbReference>
<sequence>MIRERRSKEKLQHYYEKFVTTGEIDPNVHPWIAESWKNSRKYGIRPDAPPQMVRLAAEELAARHEESRFAIQYLDDLYLTVRDYFSAYNLSLLLLDRDCYALKNYALPFFQKSTDAVQGARLSERDIGTSSISLAYTRQVPFLLFAPEMWLKEAQTGEACSTPIFVHQEFRYILTIVAAEQSELPYNGMLVLLHSMRCGLENQLALMERLEAKHALLDAMPSAAYYIRPDGQVDYANKLGRQRLIAAGSPDPTEETVALDAVVNNFHHTPLNKGLYGVPSYNKEMTWLMPGKTYEDITTVVPLHQGREISGIAVISTPLEEIRNMAAHAISYKARYSLSSLTGISEIILAAKEKAGRAARGQQHILLQGEPGIGKQRLAHGIHQASPRAAGPLIALHCGDLTPSEMSAELFGTADGLRPGKLELANGGTLFIDEVEKLGMDLAERLLERLREKKGDSGKPLDVRLIAACDSDLKRLTDKGLFCRNLYEILSKTVIRVPALSARREDIPVLAEHILQELAEQHHLPTKKLTQEARELLIGFDWPGNVKQLQETVEKAFFHCQGEVIDKPDLELPVETGPGKAWKEDKAVFVEAWKAAGGNISRLANMLGVSRVTLYRYLHKYGLEKE</sequence>
<evidence type="ECO:0000256" key="1">
    <source>
        <dbReference type="ARBA" id="ARBA00022741"/>
    </source>
</evidence>
<dbReference type="InterPro" id="IPR002197">
    <property type="entry name" value="HTH_Fis"/>
</dbReference>
<gene>
    <name evidence="6" type="ORF">ALO_13937</name>
</gene>
<accession>F7NL15</accession>
<dbReference type="PROSITE" id="PS50045">
    <property type="entry name" value="SIGMA54_INTERACT_4"/>
    <property type="match status" value="1"/>
</dbReference>
<evidence type="ECO:0000256" key="4">
    <source>
        <dbReference type="ARBA" id="ARBA00023163"/>
    </source>
</evidence>
<dbReference type="RefSeq" id="WP_004096780.1">
    <property type="nucleotide sequence ID" value="NZ_AFGF01000125.1"/>
</dbReference>
<evidence type="ECO:0000313" key="7">
    <source>
        <dbReference type="Proteomes" id="UP000003240"/>
    </source>
</evidence>
<keyword evidence="7" id="KW-1185">Reference proteome</keyword>
<dbReference type="eggNOG" id="COG3284">
    <property type="taxonomic scope" value="Bacteria"/>
</dbReference>
<keyword evidence="4" id="KW-0804">Transcription</keyword>
<dbReference type="Proteomes" id="UP000003240">
    <property type="component" value="Unassembled WGS sequence"/>
</dbReference>
<feature type="domain" description="Sigma-54 factor interaction" evidence="5">
    <location>
        <begin position="341"/>
        <end position="558"/>
    </location>
</feature>
<name>F7NL15_9FIRM</name>
<keyword evidence="3" id="KW-0805">Transcription regulation</keyword>
<dbReference type="GO" id="GO:0043565">
    <property type="term" value="F:sequence-specific DNA binding"/>
    <property type="evidence" value="ECO:0007669"/>
    <property type="project" value="InterPro"/>
</dbReference>
<dbReference type="GO" id="GO:0006355">
    <property type="term" value="P:regulation of DNA-templated transcription"/>
    <property type="evidence" value="ECO:0007669"/>
    <property type="project" value="InterPro"/>
</dbReference>
<evidence type="ECO:0000256" key="3">
    <source>
        <dbReference type="ARBA" id="ARBA00023015"/>
    </source>
</evidence>
<dbReference type="InterPro" id="IPR027417">
    <property type="entry name" value="P-loop_NTPase"/>
</dbReference>
<dbReference type="Gene3D" id="3.30.450.40">
    <property type="match status" value="1"/>
</dbReference>
<dbReference type="GO" id="GO:0005524">
    <property type="term" value="F:ATP binding"/>
    <property type="evidence" value="ECO:0007669"/>
    <property type="project" value="UniProtKB-KW"/>
</dbReference>
<dbReference type="EMBL" id="AFGF01000125">
    <property type="protein sequence ID" value="EGO63271.1"/>
    <property type="molecule type" value="Genomic_DNA"/>
</dbReference>
<evidence type="ECO:0000256" key="2">
    <source>
        <dbReference type="ARBA" id="ARBA00022840"/>
    </source>
</evidence>
<dbReference type="SUPFAM" id="SSF46689">
    <property type="entry name" value="Homeodomain-like"/>
    <property type="match status" value="1"/>
</dbReference>
<dbReference type="AlphaFoldDB" id="F7NL15"/>
<dbReference type="Pfam" id="PF02954">
    <property type="entry name" value="HTH_8"/>
    <property type="match status" value="1"/>
</dbReference>
<dbReference type="Pfam" id="PF00158">
    <property type="entry name" value="Sigma54_activat"/>
    <property type="match status" value="1"/>
</dbReference>
<dbReference type="PANTHER" id="PTHR32071">
    <property type="entry name" value="TRANSCRIPTIONAL REGULATORY PROTEIN"/>
    <property type="match status" value="1"/>
</dbReference>
<dbReference type="InterPro" id="IPR003593">
    <property type="entry name" value="AAA+_ATPase"/>
</dbReference>
<dbReference type="PANTHER" id="PTHR32071:SF57">
    <property type="entry name" value="C4-DICARBOXYLATE TRANSPORT TRANSCRIPTIONAL REGULATORY PROTEIN DCTD"/>
    <property type="match status" value="1"/>
</dbReference>
<keyword evidence="2" id="KW-0067">ATP-binding</keyword>
<dbReference type="SMART" id="SM00382">
    <property type="entry name" value="AAA"/>
    <property type="match status" value="1"/>
</dbReference>
<dbReference type="Pfam" id="PF25601">
    <property type="entry name" value="AAA_lid_14"/>
    <property type="match status" value="1"/>
</dbReference>
<comment type="caution">
    <text evidence="6">The sequence shown here is derived from an EMBL/GenBank/DDBJ whole genome shotgun (WGS) entry which is preliminary data.</text>
</comment>
<dbReference type="STRING" id="1009370.ALO_13937"/>
<dbReference type="PRINTS" id="PR01590">
    <property type="entry name" value="HTHFIS"/>
</dbReference>
<dbReference type="InterPro" id="IPR029016">
    <property type="entry name" value="GAF-like_dom_sf"/>
</dbReference>
<reference evidence="6 7" key="1">
    <citation type="journal article" date="2011" name="EMBO J.">
        <title>Structural diversity of bacterial flagellar motors.</title>
        <authorList>
            <person name="Chen S."/>
            <person name="Beeby M."/>
            <person name="Murphy G.E."/>
            <person name="Leadbetter J.R."/>
            <person name="Hendrixson D.R."/>
            <person name="Briegel A."/>
            <person name="Li Z."/>
            <person name="Shi J."/>
            <person name="Tocheva E.I."/>
            <person name="Muller A."/>
            <person name="Dobro M.J."/>
            <person name="Jensen G.J."/>
        </authorList>
    </citation>
    <scope>NUCLEOTIDE SEQUENCE [LARGE SCALE GENOMIC DNA]</scope>
    <source>
        <strain evidence="6 7">DSM 6540</strain>
    </source>
</reference>
<keyword evidence="1" id="KW-0547">Nucleotide-binding</keyword>
<dbReference type="Gene3D" id="1.10.8.60">
    <property type="match status" value="1"/>
</dbReference>
<dbReference type="InterPro" id="IPR009057">
    <property type="entry name" value="Homeodomain-like_sf"/>
</dbReference>
<dbReference type="PROSITE" id="PS00676">
    <property type="entry name" value="SIGMA54_INTERACT_2"/>
    <property type="match status" value="1"/>
</dbReference>
<proteinExistence type="predicted"/>
<dbReference type="InterPro" id="IPR025943">
    <property type="entry name" value="Sigma_54_int_dom_ATP-bd_2"/>
</dbReference>
<evidence type="ECO:0000259" key="5">
    <source>
        <dbReference type="PROSITE" id="PS50045"/>
    </source>
</evidence>
<dbReference type="OrthoDB" id="9803970at2"/>
<dbReference type="Gene3D" id="3.40.50.300">
    <property type="entry name" value="P-loop containing nucleotide triphosphate hydrolases"/>
    <property type="match status" value="1"/>
</dbReference>
<dbReference type="InterPro" id="IPR058031">
    <property type="entry name" value="AAA_lid_NorR"/>
</dbReference>
<dbReference type="Gene3D" id="1.10.10.60">
    <property type="entry name" value="Homeodomain-like"/>
    <property type="match status" value="1"/>
</dbReference>